<dbReference type="RefSeq" id="YP_010665827.1">
    <property type="nucleotide sequence ID" value="NC_070937.1"/>
</dbReference>
<dbReference type="InterPro" id="IPR003959">
    <property type="entry name" value="ATPase_AAA_core"/>
</dbReference>
<comment type="similarity">
    <text evidence="4">Belongs to the Tevenvirinae sliding-clamp-loader large subunit family.</text>
</comment>
<keyword evidence="4" id="KW-1194">Viral DNA replication</keyword>
<dbReference type="HAMAP" id="MF_04162">
    <property type="entry name" value="T4_Clamp_Loader_L"/>
    <property type="match status" value="1"/>
</dbReference>
<dbReference type="EMBL" id="OM638103">
    <property type="protein sequence ID" value="UNY47016.1"/>
    <property type="molecule type" value="Genomic_DNA"/>
</dbReference>
<comment type="subunit">
    <text evidence="4">The sliding-clamp-loader consists of 4 large subunits and 1 small subunit. Interacts with the sliding clamp; this interaction allows the sliding-clamp-loader to open the sliding clamp. Part of the replicase complex that includes the DNA polymerase, the polymerase clamp, the clamp loader complex, the single-stranded DNA binding protein, the primase, the helicase and the helicase assembly factor.</text>
</comment>
<dbReference type="InterPro" id="IPR048817">
    <property type="entry name" value="Gp44_C"/>
</dbReference>
<proteinExistence type="inferred from homology"/>
<dbReference type="EC" id="3.6.4.-" evidence="4"/>
<dbReference type="Gene3D" id="1.10.8.60">
    <property type="match status" value="1"/>
</dbReference>
<dbReference type="Gene3D" id="1.20.272.10">
    <property type="match status" value="1"/>
</dbReference>
<keyword evidence="1" id="KW-0235">DNA replication</keyword>
<dbReference type="GO" id="GO:0003677">
    <property type="term" value="F:DNA binding"/>
    <property type="evidence" value="ECO:0007669"/>
    <property type="project" value="UniProtKB-UniRule"/>
</dbReference>
<evidence type="ECO:0000256" key="3">
    <source>
        <dbReference type="ARBA" id="ARBA00022840"/>
    </source>
</evidence>
<evidence type="ECO:0000313" key="6">
    <source>
        <dbReference type="EMBL" id="UNY47016.1"/>
    </source>
</evidence>
<dbReference type="PANTHER" id="PTHR11669">
    <property type="entry name" value="REPLICATION FACTOR C / DNA POLYMERASE III GAMMA-TAU SUBUNIT"/>
    <property type="match status" value="1"/>
</dbReference>
<keyword evidence="3 4" id="KW-0067">ATP-binding</keyword>
<gene>
    <name evidence="6" type="primary">ruvB</name>
    <name evidence="6" type="ORF">EHEKIMEA_00134</name>
</gene>
<reference evidence="6 7" key="1">
    <citation type="submission" date="2022-02" db="EMBL/GenBank/DDBJ databases">
        <authorList>
            <person name="Tian F."/>
            <person name="Li J."/>
            <person name="Li F."/>
            <person name="Tong Y."/>
        </authorList>
    </citation>
    <scope>NUCLEOTIDE SEQUENCE [LARGE SCALE GENOMIC DNA]</scope>
</reference>
<feature type="domain" description="AAA+ ATPase" evidence="5">
    <location>
        <begin position="40"/>
        <end position="160"/>
    </location>
</feature>
<accession>A0AAE9K5E5</accession>
<dbReference type="InterPro" id="IPR048815">
    <property type="entry name" value="Gp44_lid"/>
</dbReference>
<evidence type="ECO:0000256" key="1">
    <source>
        <dbReference type="ARBA" id="ARBA00022705"/>
    </source>
</evidence>
<feature type="binding site" evidence="4">
    <location>
        <position position="207"/>
    </location>
    <ligand>
        <name>ATP</name>
        <dbReference type="ChEBI" id="CHEBI:30616"/>
    </ligand>
</feature>
<dbReference type="Proteomes" id="UP000832072">
    <property type="component" value="Segment"/>
</dbReference>
<dbReference type="GO" id="GO:0004386">
    <property type="term" value="F:helicase activity"/>
    <property type="evidence" value="ECO:0007669"/>
    <property type="project" value="UniProtKB-KW"/>
</dbReference>
<dbReference type="CDD" id="cd00009">
    <property type="entry name" value="AAA"/>
    <property type="match status" value="1"/>
</dbReference>
<dbReference type="GeneID" id="77941901"/>
<evidence type="ECO:0000256" key="4">
    <source>
        <dbReference type="HAMAP-Rule" id="MF_04162"/>
    </source>
</evidence>
<dbReference type="GO" id="GO:0016887">
    <property type="term" value="F:ATP hydrolysis activity"/>
    <property type="evidence" value="ECO:0007669"/>
    <property type="project" value="UniProtKB-UniRule"/>
</dbReference>
<dbReference type="InterPro" id="IPR050238">
    <property type="entry name" value="DNA_Rep/Repair_Clamp_Loader"/>
</dbReference>
<feature type="binding site" evidence="4">
    <location>
        <position position="23"/>
    </location>
    <ligand>
        <name>ATP</name>
        <dbReference type="ChEBI" id="CHEBI:30616"/>
    </ligand>
</feature>
<sequence>MDFVVNEHMWEQKYRPQKLADCILPEMDRKTFAGMIKAGRIGHTILVSKSPGTGKTTMAEVLCMELDAEWIKINGSDCTVSVIREKLTKFASTKTMKSGGKIIIIDEFDRKQLQESQLLMRAFMEAYSHNCSIIITANNADGIIEPLKSRSTVIEFGKATEEDAPKMWLEMTRRLLSICEAEGVEVSGDEGKKSILSLVKSKFPDLRSCITTLNRYAKTGKIDAGMLSLQSRATNDMDDLIDALRNKKFAKFRALVPNFAIDYSAFITKFYERIFKEVKPESLPIVIEAIGRNQASYANVANLEIHVSWMLTEIMLEVSWK</sequence>
<name>A0AAE9K5E5_9CAUD</name>
<dbReference type="Pfam" id="PF21429">
    <property type="entry name" value="Gp44_C"/>
    <property type="match status" value="1"/>
</dbReference>
<protein>
    <recommendedName>
        <fullName evidence="4">Sliding-clamp-loader large subunit</fullName>
        <ecNumber evidence="4">3.6.4.-</ecNumber>
    </recommendedName>
    <alternativeName>
        <fullName evidence="4">Clamp loader gp44 subunit</fullName>
    </alternativeName>
</protein>
<feature type="binding site" evidence="4">
    <location>
        <begin position="52"/>
        <end position="57"/>
    </location>
    <ligand>
        <name>ATP</name>
        <dbReference type="ChEBI" id="CHEBI:30616"/>
    </ligand>
</feature>
<dbReference type="InterPro" id="IPR046388">
    <property type="entry name" value="T4_Clamp_Loader_L"/>
</dbReference>
<dbReference type="GO" id="GO:0006261">
    <property type="term" value="P:DNA-templated DNA replication"/>
    <property type="evidence" value="ECO:0007669"/>
    <property type="project" value="TreeGrafter"/>
</dbReference>
<evidence type="ECO:0000259" key="5">
    <source>
        <dbReference type="SMART" id="SM00382"/>
    </source>
</evidence>
<dbReference type="GO" id="GO:0006281">
    <property type="term" value="P:DNA repair"/>
    <property type="evidence" value="ECO:0007669"/>
    <property type="project" value="TreeGrafter"/>
</dbReference>
<dbReference type="PANTHER" id="PTHR11669:SF20">
    <property type="entry name" value="REPLICATION FACTOR C SUBUNIT 4"/>
    <property type="match status" value="1"/>
</dbReference>
<keyword evidence="6" id="KW-0347">Helicase</keyword>
<dbReference type="SUPFAM" id="SSF52540">
    <property type="entry name" value="P-loop containing nucleoside triphosphate hydrolases"/>
    <property type="match status" value="1"/>
</dbReference>
<dbReference type="SMART" id="SM00382">
    <property type="entry name" value="AAA"/>
    <property type="match status" value="1"/>
</dbReference>
<dbReference type="KEGG" id="vg:77941901"/>
<dbReference type="GO" id="GO:0039693">
    <property type="term" value="P:viral DNA genome replication"/>
    <property type="evidence" value="ECO:0007669"/>
    <property type="project" value="UniProtKB-UniRule"/>
</dbReference>
<keyword evidence="4 6" id="KW-0378">Hydrolase</keyword>
<evidence type="ECO:0000256" key="2">
    <source>
        <dbReference type="ARBA" id="ARBA00022741"/>
    </source>
</evidence>
<keyword evidence="4" id="KW-0238">DNA-binding</keyword>
<dbReference type="Pfam" id="PF00004">
    <property type="entry name" value="AAA"/>
    <property type="match status" value="1"/>
</dbReference>
<dbReference type="Gene3D" id="3.40.50.300">
    <property type="entry name" value="P-loop containing nucleotide triphosphate hydrolases"/>
    <property type="match status" value="1"/>
</dbReference>
<dbReference type="InterPro" id="IPR027417">
    <property type="entry name" value="P-loop_NTPase"/>
</dbReference>
<keyword evidence="2 4" id="KW-0547">Nucleotide-binding</keyword>
<comment type="function">
    <text evidence="4">Forms the sliding-clamp-loader together with the small subunit. Functions as an ATPase enzyme. The clamp loader holds the clamp in an open conformation and places it onto the DNA. 4 ATP molecules must bind to the sliding-clamp-loader before the latter can open the sliding clamp. ATP hydrolysis triggers the detachment of the sliding clamp from the sliding-clamp-loader, freeing the sliding clamp to track along DNA.</text>
</comment>
<dbReference type="GO" id="GO:0005524">
    <property type="term" value="F:ATP binding"/>
    <property type="evidence" value="ECO:0007669"/>
    <property type="project" value="UniProtKB-UniRule"/>
</dbReference>
<keyword evidence="7" id="KW-1185">Reference proteome</keyword>
<feature type="binding site" evidence="4">
    <location>
        <begin position="11"/>
        <end position="14"/>
    </location>
    <ligand>
        <name>ATP</name>
        <dbReference type="ChEBI" id="CHEBI:30616"/>
    </ligand>
</feature>
<dbReference type="InterPro" id="IPR003593">
    <property type="entry name" value="AAA+_ATPase"/>
</dbReference>
<dbReference type="Pfam" id="PF21328">
    <property type="entry name" value="Gp44_lid"/>
    <property type="match status" value="1"/>
</dbReference>
<organism evidence="6 7">
    <name type="scientific">Cronobacter phage LPCS28</name>
    <dbReference type="NCBI Taxonomy" id="2924885"/>
    <lineage>
        <taxon>Viruses</taxon>
        <taxon>Duplodnaviria</taxon>
        <taxon>Heunggongvirae</taxon>
        <taxon>Uroviricota</taxon>
        <taxon>Caudoviricetes</taxon>
        <taxon>Pantevenvirales</taxon>
        <taxon>Straboviridae</taxon>
        <taxon>Nanhuvirus</taxon>
        <taxon>Nanhuvirus LPCS28</taxon>
    </lineage>
</organism>
<evidence type="ECO:0000313" key="7">
    <source>
        <dbReference type="Proteomes" id="UP000832072"/>
    </source>
</evidence>
<dbReference type="GO" id="GO:0003689">
    <property type="term" value="F:DNA clamp loader activity"/>
    <property type="evidence" value="ECO:0007669"/>
    <property type="project" value="UniProtKB-UniRule"/>
</dbReference>